<dbReference type="PANTHER" id="PTHR34451">
    <property type="entry name" value="PHD FINGER FAMILY PROTEIN"/>
    <property type="match status" value="1"/>
</dbReference>
<organism evidence="1 2">
    <name type="scientific">Carpinus fangiana</name>
    <dbReference type="NCBI Taxonomy" id="176857"/>
    <lineage>
        <taxon>Eukaryota</taxon>
        <taxon>Viridiplantae</taxon>
        <taxon>Streptophyta</taxon>
        <taxon>Embryophyta</taxon>
        <taxon>Tracheophyta</taxon>
        <taxon>Spermatophyta</taxon>
        <taxon>Magnoliopsida</taxon>
        <taxon>eudicotyledons</taxon>
        <taxon>Gunneridae</taxon>
        <taxon>Pentapetalae</taxon>
        <taxon>rosids</taxon>
        <taxon>fabids</taxon>
        <taxon>Fagales</taxon>
        <taxon>Betulaceae</taxon>
        <taxon>Carpinus</taxon>
    </lineage>
</organism>
<keyword evidence="2" id="KW-1185">Reference proteome</keyword>
<reference evidence="1 2" key="1">
    <citation type="submission" date="2019-06" db="EMBL/GenBank/DDBJ databases">
        <title>A chromosomal-level reference genome of Carpinus fangiana (Coryloideae, Betulaceae).</title>
        <authorList>
            <person name="Yang X."/>
            <person name="Wang Z."/>
            <person name="Zhang L."/>
            <person name="Hao G."/>
            <person name="Liu J."/>
            <person name="Yang Y."/>
        </authorList>
    </citation>
    <scope>NUCLEOTIDE SEQUENCE [LARGE SCALE GENOMIC DNA]</scope>
    <source>
        <strain evidence="1">Cfa_2016G</strain>
        <tissue evidence="1">Leaf</tissue>
    </source>
</reference>
<evidence type="ECO:0000313" key="1">
    <source>
        <dbReference type="EMBL" id="KAE8077135.1"/>
    </source>
</evidence>
<dbReference type="PANTHER" id="PTHR34451:SF7">
    <property type="entry name" value="PHD FINGER FAMILY PROTEIN"/>
    <property type="match status" value="1"/>
</dbReference>
<name>A0A5N6RDM3_9ROSI</name>
<sequence>MQAGEACGGCGSSDKWVLHTVRQRGSYRRICTHCVLKGHPSLFCPVCYVVFDKELSPLPAPSDRLICLHCSSIAHRSCAASSPSFLCPPCSNPSFSFFDPNPKRAIDLDLAKALLAAARIAATSIHKAAAAARVDAERRVKEAAFARKKAREALDRIAFLLVTKETPKKPLPLTPNGVEGGKKATNGLLSLSAAAAQRSAHASED</sequence>
<evidence type="ECO:0000313" key="2">
    <source>
        <dbReference type="Proteomes" id="UP000327013"/>
    </source>
</evidence>
<dbReference type="EMBL" id="CM017326">
    <property type="protein sequence ID" value="KAE8077135.1"/>
    <property type="molecule type" value="Genomic_DNA"/>
</dbReference>
<proteinExistence type="predicted"/>
<protein>
    <submittedName>
        <fullName evidence="1">Uncharacterized protein</fullName>
    </submittedName>
</protein>
<gene>
    <name evidence="1" type="ORF">FH972_015729</name>
</gene>
<dbReference type="OrthoDB" id="692041at2759"/>
<dbReference type="Proteomes" id="UP000327013">
    <property type="component" value="Chromosome 6"/>
</dbReference>
<dbReference type="AlphaFoldDB" id="A0A5N6RDM3"/>
<accession>A0A5N6RDM3</accession>